<dbReference type="PRINTS" id="PR00395">
    <property type="entry name" value="RIBOSOMALS2"/>
</dbReference>
<dbReference type="InterPro" id="IPR005707">
    <property type="entry name" value="Ribosomal_uS2_euk/arc"/>
</dbReference>
<dbReference type="GO" id="GO:0003735">
    <property type="term" value="F:structural constituent of ribosome"/>
    <property type="evidence" value="ECO:0007669"/>
    <property type="project" value="UniProtKB-UniRule"/>
</dbReference>
<evidence type="ECO:0000256" key="4">
    <source>
        <dbReference type="ARBA" id="ARBA00022980"/>
    </source>
</evidence>
<comment type="subunit">
    <text evidence="6">Component of the small ribosomal subunit. Mature ribosomes consist of a small (40S) and a large (60S) subunit. The 40S subunit contains about 33 different proteins and 1 molecule of RNA (18S). The 60S subunit contains about 49 different proteins and 3 molecules of RNA (28S, 5.8S and 5S). Interacts with ribosomal protein S21.</text>
</comment>
<dbReference type="Pfam" id="PF16122">
    <property type="entry name" value="40S_SA_C"/>
    <property type="match status" value="1"/>
</dbReference>
<dbReference type="Proteomes" id="UP000095280">
    <property type="component" value="Unplaced"/>
</dbReference>
<dbReference type="InterPro" id="IPR023591">
    <property type="entry name" value="Ribosomal_uS2_flav_dom_sf"/>
</dbReference>
<proteinExistence type="inferred from homology"/>
<dbReference type="GO" id="GO:0022627">
    <property type="term" value="C:cytosolic small ribosomal subunit"/>
    <property type="evidence" value="ECO:0007669"/>
    <property type="project" value="UniProtKB-UniRule"/>
</dbReference>
<evidence type="ECO:0000313" key="10">
    <source>
        <dbReference type="WBParaSite" id="maker-uti_cns_0001169-snap-gene-0.6-mRNA-1"/>
    </source>
</evidence>
<dbReference type="InterPro" id="IPR027498">
    <property type="entry name" value="Ribosomal_uS2_euk"/>
</dbReference>
<dbReference type="OrthoDB" id="414863at2759"/>
<keyword evidence="9" id="KW-1185">Reference proteome</keyword>
<evidence type="ECO:0000313" key="9">
    <source>
        <dbReference type="Proteomes" id="UP000095280"/>
    </source>
</evidence>
<organism evidence="9 11">
    <name type="scientific">Macrostomum lignano</name>
    <dbReference type="NCBI Taxonomy" id="282301"/>
    <lineage>
        <taxon>Eukaryota</taxon>
        <taxon>Metazoa</taxon>
        <taxon>Spiralia</taxon>
        <taxon>Lophotrochozoa</taxon>
        <taxon>Platyhelminthes</taxon>
        <taxon>Rhabditophora</taxon>
        <taxon>Macrostomorpha</taxon>
        <taxon>Macrostomida</taxon>
        <taxon>Macrostomidae</taxon>
        <taxon>Macrostomum</taxon>
    </lineage>
</organism>
<dbReference type="PANTHER" id="PTHR11489">
    <property type="entry name" value="40S RIBOSOMAL PROTEIN SA"/>
    <property type="match status" value="1"/>
</dbReference>
<comment type="subcellular location">
    <subcellularLocation>
        <location evidence="1 6">Cytoplasm</location>
    </subcellularLocation>
</comment>
<dbReference type="STRING" id="282301.A0A1I8IQ89"/>
<evidence type="ECO:0000256" key="5">
    <source>
        <dbReference type="ARBA" id="ARBA00023274"/>
    </source>
</evidence>
<dbReference type="GO" id="GO:0000028">
    <property type="term" value="P:ribosomal small subunit assembly"/>
    <property type="evidence" value="ECO:0007669"/>
    <property type="project" value="UniProtKB-UniRule"/>
</dbReference>
<protein>
    <recommendedName>
        <fullName evidence="6">Small ribosomal subunit protein uS2</fullName>
    </recommendedName>
</protein>
<reference evidence="10 11" key="1">
    <citation type="submission" date="2016-11" db="UniProtKB">
        <authorList>
            <consortium name="WormBaseParasite"/>
        </authorList>
    </citation>
    <scope>IDENTIFICATION</scope>
</reference>
<feature type="compositionally biased region" description="Gly residues" evidence="7">
    <location>
        <begin position="270"/>
        <end position="279"/>
    </location>
</feature>
<evidence type="ECO:0000259" key="8">
    <source>
        <dbReference type="Pfam" id="PF16122"/>
    </source>
</evidence>
<feature type="domain" description="Small ribosomal subunit protein uS2 C-terminal" evidence="8">
    <location>
        <begin position="209"/>
        <end position="298"/>
    </location>
</feature>
<keyword evidence="3 6" id="KW-0963">Cytoplasm</keyword>
<keyword evidence="5 6" id="KW-0687">Ribonucleoprotein</keyword>
<dbReference type="NCBIfam" id="TIGR01012">
    <property type="entry name" value="uS2_euk_arch"/>
    <property type="match status" value="1"/>
</dbReference>
<accession>A0A1I8IQ89</accession>
<keyword evidence="4 6" id="KW-0689">Ribosomal protein</keyword>
<comment type="function">
    <text evidence="6">Required for the assembly and/or stability of the 40S ribosomal subunit. Required for the processing of the 20S rRNA-precursor to mature 18S rRNA in a late step of the maturation of 40S ribosomal subunits.</text>
</comment>
<name>A0A1I8IQ89_9PLAT</name>
<dbReference type="InterPro" id="IPR032281">
    <property type="entry name" value="Ribosomal_uS2_C"/>
</dbReference>
<comment type="similarity">
    <text evidence="2 6">Belongs to the universal ribosomal protein uS2 family.</text>
</comment>
<evidence type="ECO:0000313" key="11">
    <source>
        <dbReference type="WBParaSite" id="maker-uti_cns_0014659-snap-gene-0.3-mRNA-1"/>
    </source>
</evidence>
<dbReference type="FunFam" id="3.40.50.10490:FF:000012">
    <property type="entry name" value="40S ribosomal protein SA"/>
    <property type="match status" value="1"/>
</dbReference>
<evidence type="ECO:0000256" key="6">
    <source>
        <dbReference type="HAMAP-Rule" id="MF_03015"/>
    </source>
</evidence>
<dbReference type="Pfam" id="PF00318">
    <property type="entry name" value="Ribosomal_S2"/>
    <property type="match status" value="2"/>
</dbReference>
<evidence type="ECO:0000256" key="2">
    <source>
        <dbReference type="ARBA" id="ARBA00006242"/>
    </source>
</evidence>
<evidence type="ECO:0000256" key="3">
    <source>
        <dbReference type="ARBA" id="ARBA00022490"/>
    </source>
</evidence>
<dbReference type="HAMAP" id="MF_03015">
    <property type="entry name" value="Ribosomal_S2_euk"/>
    <property type="match status" value="1"/>
</dbReference>
<dbReference type="WBParaSite" id="maker-uti_cns_0014659-snap-gene-0.3-mRNA-1">
    <property type="protein sequence ID" value="maker-uti_cns_0014659-snap-gene-0.3-mRNA-1"/>
    <property type="gene ID" value="maker-uti_cns_0014659-snap-gene-0.3"/>
</dbReference>
<dbReference type="SUPFAM" id="SSF52313">
    <property type="entry name" value="Ribosomal protein S2"/>
    <property type="match status" value="1"/>
</dbReference>
<evidence type="ECO:0000256" key="1">
    <source>
        <dbReference type="ARBA" id="ARBA00004496"/>
    </source>
</evidence>
<dbReference type="WBParaSite" id="maker-uti_cns_0001169-snap-gene-0.6-mRNA-1">
    <property type="protein sequence ID" value="maker-uti_cns_0001169-snap-gene-0.6-mRNA-1"/>
    <property type="gene ID" value="maker-uti_cns_0001169-snap-gene-0.6"/>
</dbReference>
<dbReference type="Gene3D" id="3.40.50.10490">
    <property type="entry name" value="Glucose-6-phosphate isomerase like protein, domain 1"/>
    <property type="match status" value="1"/>
</dbReference>
<feature type="region of interest" description="Disordered" evidence="7">
    <location>
        <begin position="270"/>
        <end position="307"/>
    </location>
</feature>
<sequence length="307" mass="32896">PVNASTRMTSGIDCLSLKDSDAKLMIAAQMHIGARNTDFQMEPYIFGRTKAGVNIFNCKKIWEKIVLAARAIASVENPADVFAIASTVHAQRAVLKFARYTGATPIAGRFTPGTLTNQIQAAFREPRLLIASCPRQDHQAIAESHYVNLPVVALCNSDASIRYVDIAVPCNNNNVHSVGLAWWLLTRQVLRIRGTIPYDTDWDVMPDLFFYRTPEEQEKEQKEEVVDQPVPVPGAVPAGLAQPVEDWGETVAPAAAAAGAPAGGVFGAVGQPTVGGGEDWGAAESWGAPVTGGATDWAASAPETSWE</sequence>
<dbReference type="AlphaFoldDB" id="A0A1I8IQ89"/>
<dbReference type="GO" id="GO:0006412">
    <property type="term" value="P:translation"/>
    <property type="evidence" value="ECO:0007669"/>
    <property type="project" value="UniProtKB-UniRule"/>
</dbReference>
<evidence type="ECO:0000256" key="7">
    <source>
        <dbReference type="SAM" id="MobiDB-lite"/>
    </source>
</evidence>
<dbReference type="InterPro" id="IPR001865">
    <property type="entry name" value="Ribosomal_uS2"/>
</dbReference>